<comment type="catalytic activity">
    <reaction evidence="8">
        <text>apo-[ACP] + acetyl-CoA = acetyl-[ACP] + adenosine 3',5'-bisphosphate + H(+)</text>
        <dbReference type="Rhea" id="RHEA:46564"/>
        <dbReference type="Rhea" id="RHEA-COMP:9621"/>
        <dbReference type="Rhea" id="RHEA-COMP:9690"/>
        <dbReference type="ChEBI" id="CHEBI:15378"/>
        <dbReference type="ChEBI" id="CHEBI:29999"/>
        <dbReference type="ChEBI" id="CHEBI:57288"/>
        <dbReference type="ChEBI" id="CHEBI:58343"/>
        <dbReference type="ChEBI" id="CHEBI:78446"/>
    </reaction>
    <physiologicalReaction direction="left-to-right" evidence="8">
        <dbReference type="Rhea" id="RHEA:46565"/>
    </physiologicalReaction>
</comment>
<dbReference type="GO" id="GO:0019878">
    <property type="term" value="P:lysine biosynthetic process via aminoadipic acid"/>
    <property type="evidence" value="ECO:0007669"/>
    <property type="project" value="TreeGrafter"/>
</dbReference>
<reference evidence="12" key="1">
    <citation type="submission" date="2022-11" db="UniProtKB">
        <authorList>
            <consortium name="WormBaseParasite"/>
        </authorList>
    </citation>
    <scope>IDENTIFICATION</scope>
</reference>
<evidence type="ECO:0000313" key="12">
    <source>
        <dbReference type="WBParaSite" id="sdigi.contig214.g6217.t1"/>
    </source>
</evidence>
<evidence type="ECO:0000256" key="3">
    <source>
        <dbReference type="ARBA" id="ARBA00016301"/>
    </source>
</evidence>
<name>A0A915PKN8_9BILA</name>
<comment type="similarity">
    <text evidence="1">Belongs to the P-Pant transferase superfamily. AcpS family.</text>
</comment>
<dbReference type="GO" id="GO:0008897">
    <property type="term" value="F:holo-[acyl-carrier-protein] synthase activity"/>
    <property type="evidence" value="ECO:0007669"/>
    <property type="project" value="UniProtKB-EC"/>
</dbReference>
<dbReference type="FunFam" id="3.90.470.20:FF:000003">
    <property type="entry name" value="L-aminoadipate-semialdehyde dehydrogenase-phosphopantetheinyl transferase"/>
    <property type="match status" value="1"/>
</dbReference>
<feature type="domain" description="4'-phosphopantetheinyl transferase N-terminal" evidence="10">
    <location>
        <begin position="25"/>
        <end position="114"/>
    </location>
</feature>
<keyword evidence="11" id="KW-1185">Reference proteome</keyword>
<dbReference type="Gene3D" id="3.90.470.20">
    <property type="entry name" value="4'-phosphopantetheinyl transferase domain"/>
    <property type="match status" value="2"/>
</dbReference>
<evidence type="ECO:0000256" key="6">
    <source>
        <dbReference type="ARBA" id="ARBA00033443"/>
    </source>
</evidence>
<dbReference type="GO" id="GO:0000287">
    <property type="term" value="F:magnesium ion binding"/>
    <property type="evidence" value="ECO:0007669"/>
    <property type="project" value="InterPro"/>
</dbReference>
<dbReference type="AlphaFoldDB" id="A0A915PKN8"/>
<keyword evidence="4" id="KW-0808">Transferase</keyword>
<evidence type="ECO:0000256" key="7">
    <source>
        <dbReference type="ARBA" id="ARBA00048641"/>
    </source>
</evidence>
<evidence type="ECO:0000256" key="1">
    <source>
        <dbReference type="ARBA" id="ARBA00006195"/>
    </source>
</evidence>
<evidence type="ECO:0000256" key="4">
    <source>
        <dbReference type="ARBA" id="ARBA00022679"/>
    </source>
</evidence>
<dbReference type="Proteomes" id="UP000887581">
    <property type="component" value="Unplaced"/>
</dbReference>
<feature type="domain" description="4'-phosphopantetheinyl transferase" evidence="9">
    <location>
        <begin position="117"/>
        <end position="208"/>
    </location>
</feature>
<comment type="catalytic activity">
    <reaction evidence="7">
        <text>apo-[ACP] + CoA = holo-[ACP] + adenosine 3',5'-bisphosphate + H(+)</text>
        <dbReference type="Rhea" id="RHEA:12068"/>
        <dbReference type="Rhea" id="RHEA-COMP:9685"/>
        <dbReference type="Rhea" id="RHEA-COMP:9690"/>
        <dbReference type="ChEBI" id="CHEBI:15378"/>
        <dbReference type="ChEBI" id="CHEBI:29999"/>
        <dbReference type="ChEBI" id="CHEBI:57287"/>
        <dbReference type="ChEBI" id="CHEBI:58343"/>
        <dbReference type="ChEBI" id="CHEBI:64479"/>
        <dbReference type="EC" id="2.7.8.7"/>
    </reaction>
    <physiologicalReaction direction="left-to-right" evidence="7">
        <dbReference type="Rhea" id="RHEA:12069"/>
    </physiologicalReaction>
</comment>
<accession>A0A915PKN8</accession>
<sequence length="327" mass="37733">MQARDCKCHRLAISLNETLNRSNFEKDFRKAVQSLTAEECAKAARFRYKDDTLASILGRLFLRQATRRLSNVEWSTIEFGRTEKGKPYLMSPSNIKYGFNVSHQGDYVVFASSCSLRIGVDCMRLDKERNNKSADDYITSMAKSASPEELKMMRTQATDQMKMIYFYRYWCLKEAVLKATGEGLLSDLSRLNFRIEPSERYRPRCFITSTTVSLDGKPQDEWILEETFIDEMHNAAVRFAYETLAQKKDSLTFHSALALCQVLLSIHVCREKLLPSHCLYSTNPDTRIYFSFVDISFLLESAAVLNPLPEDGAIEWMNFNTKPRKLF</sequence>
<evidence type="ECO:0000256" key="5">
    <source>
        <dbReference type="ARBA" id="ARBA00030484"/>
    </source>
</evidence>
<dbReference type="InterPro" id="IPR050559">
    <property type="entry name" value="P-Pant_transferase_sf"/>
</dbReference>
<dbReference type="InterPro" id="IPR008278">
    <property type="entry name" value="4-PPantetheinyl_Trfase_dom"/>
</dbReference>
<evidence type="ECO:0000259" key="10">
    <source>
        <dbReference type="Pfam" id="PF22624"/>
    </source>
</evidence>
<dbReference type="Pfam" id="PF22624">
    <property type="entry name" value="AASDHPPT_N"/>
    <property type="match status" value="1"/>
</dbReference>
<evidence type="ECO:0000256" key="2">
    <source>
        <dbReference type="ARBA" id="ARBA00013172"/>
    </source>
</evidence>
<protein>
    <recommendedName>
        <fullName evidence="3">L-aminoadipate-semialdehyde dehydrogenase-phosphopantetheinyl transferase</fullName>
        <ecNumber evidence="2">2.7.8.7</ecNumber>
    </recommendedName>
    <alternativeName>
        <fullName evidence="5">4'-phosphopantetheinyl transferase</fullName>
    </alternativeName>
    <alternativeName>
        <fullName evidence="6">Alpha-aminoadipic semialdehyde dehydrogenase-phosphopantetheinyl transferase</fullName>
    </alternativeName>
</protein>
<dbReference type="PANTHER" id="PTHR12215">
    <property type="entry name" value="PHOSPHOPANTETHEINE TRANSFERASE"/>
    <property type="match status" value="1"/>
</dbReference>
<dbReference type="InterPro" id="IPR037143">
    <property type="entry name" value="4-PPantetheinyl_Trfase_dom_sf"/>
</dbReference>
<organism evidence="11 12">
    <name type="scientific">Setaria digitata</name>
    <dbReference type="NCBI Taxonomy" id="48799"/>
    <lineage>
        <taxon>Eukaryota</taxon>
        <taxon>Metazoa</taxon>
        <taxon>Ecdysozoa</taxon>
        <taxon>Nematoda</taxon>
        <taxon>Chromadorea</taxon>
        <taxon>Rhabditida</taxon>
        <taxon>Spirurina</taxon>
        <taxon>Spiruromorpha</taxon>
        <taxon>Filarioidea</taxon>
        <taxon>Setariidae</taxon>
        <taxon>Setaria</taxon>
    </lineage>
</organism>
<proteinExistence type="inferred from homology"/>
<dbReference type="Pfam" id="PF01648">
    <property type="entry name" value="ACPS"/>
    <property type="match status" value="1"/>
</dbReference>
<evidence type="ECO:0000313" key="11">
    <source>
        <dbReference type="Proteomes" id="UP000887581"/>
    </source>
</evidence>
<dbReference type="WBParaSite" id="sdigi.contig214.g6217.t1">
    <property type="protein sequence ID" value="sdigi.contig214.g6217.t1"/>
    <property type="gene ID" value="sdigi.contig214.g6217"/>
</dbReference>
<dbReference type="PANTHER" id="PTHR12215:SF23">
    <property type="entry name" value="L-AMINOADIPATE-SEMIALDEHYDE DEHYDROGENASE-PHOSPHOPANTETHEINYL TRANSFERASE"/>
    <property type="match status" value="1"/>
</dbReference>
<evidence type="ECO:0000256" key="8">
    <source>
        <dbReference type="ARBA" id="ARBA00048794"/>
    </source>
</evidence>
<dbReference type="GO" id="GO:0005829">
    <property type="term" value="C:cytosol"/>
    <property type="evidence" value="ECO:0007669"/>
    <property type="project" value="TreeGrafter"/>
</dbReference>
<dbReference type="EC" id="2.7.8.7" evidence="2"/>
<evidence type="ECO:0000259" key="9">
    <source>
        <dbReference type="Pfam" id="PF01648"/>
    </source>
</evidence>
<dbReference type="SUPFAM" id="SSF56214">
    <property type="entry name" value="4'-phosphopantetheinyl transferase"/>
    <property type="match status" value="2"/>
</dbReference>
<dbReference type="InterPro" id="IPR055066">
    <property type="entry name" value="AASDHPPT_N"/>
</dbReference>